<evidence type="ECO:0000313" key="1">
    <source>
        <dbReference type="EMBL" id="KAH6690695.1"/>
    </source>
</evidence>
<dbReference type="Proteomes" id="UP000770015">
    <property type="component" value="Unassembled WGS sequence"/>
</dbReference>
<organism evidence="1 2">
    <name type="scientific">Plectosphaerella plurivora</name>
    <dbReference type="NCBI Taxonomy" id="936078"/>
    <lineage>
        <taxon>Eukaryota</taxon>
        <taxon>Fungi</taxon>
        <taxon>Dikarya</taxon>
        <taxon>Ascomycota</taxon>
        <taxon>Pezizomycotina</taxon>
        <taxon>Sordariomycetes</taxon>
        <taxon>Hypocreomycetidae</taxon>
        <taxon>Glomerellales</taxon>
        <taxon>Plectosphaerellaceae</taxon>
        <taxon>Plectosphaerella</taxon>
    </lineage>
</organism>
<comment type="caution">
    <text evidence="1">The sequence shown here is derived from an EMBL/GenBank/DDBJ whole genome shotgun (WGS) entry which is preliminary data.</text>
</comment>
<evidence type="ECO:0000313" key="2">
    <source>
        <dbReference type="Proteomes" id="UP000770015"/>
    </source>
</evidence>
<name>A0A9P8VGF6_9PEZI</name>
<gene>
    <name evidence="1" type="ORF">F5X68DRAFT_72050</name>
</gene>
<reference evidence="1" key="1">
    <citation type="journal article" date="2021" name="Nat. Commun.">
        <title>Genetic determinants of endophytism in the Arabidopsis root mycobiome.</title>
        <authorList>
            <person name="Mesny F."/>
            <person name="Miyauchi S."/>
            <person name="Thiergart T."/>
            <person name="Pickel B."/>
            <person name="Atanasova L."/>
            <person name="Karlsson M."/>
            <person name="Huettel B."/>
            <person name="Barry K.W."/>
            <person name="Haridas S."/>
            <person name="Chen C."/>
            <person name="Bauer D."/>
            <person name="Andreopoulos W."/>
            <person name="Pangilinan J."/>
            <person name="LaButti K."/>
            <person name="Riley R."/>
            <person name="Lipzen A."/>
            <person name="Clum A."/>
            <person name="Drula E."/>
            <person name="Henrissat B."/>
            <person name="Kohler A."/>
            <person name="Grigoriev I.V."/>
            <person name="Martin F.M."/>
            <person name="Hacquard S."/>
        </authorList>
    </citation>
    <scope>NUCLEOTIDE SEQUENCE</scope>
    <source>
        <strain evidence="1">MPI-SDFR-AT-0117</strain>
    </source>
</reference>
<accession>A0A9P8VGF6</accession>
<protein>
    <submittedName>
        <fullName evidence="1">Uncharacterized protein</fullName>
    </submittedName>
</protein>
<sequence length="271" mass="30050">MGIPDLKATKSLFPCPRWRCPSADIDMERISKYLFSTGIAPRSWPPERTWASSSFDSFSPAHPPGWSPDHDSGRVPQQRASFWNQSEIVLVRPRHLPSHQRPSGTAQDVQYMLLLCLALCDDHSRAKSVPRPWEARLCDMAPGCCIEVHAPRRVGKYGDHQHDDQRPLHLNLHPDATVHSLQRLAVRSESGHRSSRQIDNTHRLPVGADEDLHIDRPTLERVSQLSAIGLFGLFPCPGSLCSGVPMTKEGATRRGSLLVPSLACSLSGTAI</sequence>
<dbReference type="EMBL" id="JAGSXJ010000006">
    <property type="protein sequence ID" value="KAH6690695.1"/>
    <property type="molecule type" value="Genomic_DNA"/>
</dbReference>
<keyword evidence="2" id="KW-1185">Reference proteome</keyword>
<dbReference type="AlphaFoldDB" id="A0A9P8VGF6"/>
<proteinExistence type="predicted"/>